<evidence type="ECO:0000256" key="11">
    <source>
        <dbReference type="ARBA" id="ARBA00023098"/>
    </source>
</evidence>
<evidence type="ECO:0000313" key="14">
    <source>
        <dbReference type="EMBL" id="BCI66945.1"/>
    </source>
</evidence>
<comment type="catalytic activity">
    <reaction evidence="13">
        <text>a lipid A disaccharide + ATP = a lipid IVA + ADP + H(+)</text>
        <dbReference type="Rhea" id="RHEA:67840"/>
        <dbReference type="ChEBI" id="CHEBI:15378"/>
        <dbReference type="ChEBI" id="CHEBI:30616"/>
        <dbReference type="ChEBI" id="CHEBI:176343"/>
        <dbReference type="ChEBI" id="CHEBI:176425"/>
        <dbReference type="ChEBI" id="CHEBI:456216"/>
        <dbReference type="EC" id="2.7.1.130"/>
    </reaction>
</comment>
<dbReference type="Proteomes" id="UP000515220">
    <property type="component" value="Chromosome"/>
</dbReference>
<dbReference type="GO" id="GO:0009244">
    <property type="term" value="P:lipopolysaccharide core region biosynthetic process"/>
    <property type="evidence" value="ECO:0007669"/>
    <property type="project" value="TreeGrafter"/>
</dbReference>
<dbReference type="GO" id="GO:0005886">
    <property type="term" value="C:plasma membrane"/>
    <property type="evidence" value="ECO:0007669"/>
    <property type="project" value="TreeGrafter"/>
</dbReference>
<dbReference type="InterPro" id="IPR027417">
    <property type="entry name" value="P-loop_NTPase"/>
</dbReference>
<dbReference type="GO" id="GO:0005524">
    <property type="term" value="F:ATP binding"/>
    <property type="evidence" value="ECO:0007669"/>
    <property type="project" value="UniProtKB-UniRule"/>
</dbReference>
<keyword evidence="6 13" id="KW-0441">Lipid A biosynthesis</keyword>
<dbReference type="HAMAP" id="MF_00409">
    <property type="entry name" value="LpxK"/>
    <property type="match status" value="1"/>
</dbReference>
<protein>
    <recommendedName>
        <fullName evidence="4 13">Tetraacyldisaccharide 4'-kinase</fullName>
        <ecNumber evidence="3 13">2.7.1.130</ecNumber>
    </recommendedName>
    <alternativeName>
        <fullName evidence="12 13">Lipid A 4'-kinase</fullName>
    </alternativeName>
</protein>
<name>A0A6S6PJS5_ACEAC</name>
<proteinExistence type="inferred from homology"/>
<evidence type="ECO:0000256" key="6">
    <source>
        <dbReference type="ARBA" id="ARBA00022556"/>
    </source>
</evidence>
<keyword evidence="7 13" id="KW-0808">Transferase</keyword>
<keyword evidence="8 13" id="KW-0547">Nucleotide-binding</keyword>
<dbReference type="GO" id="GO:0009245">
    <property type="term" value="P:lipid A biosynthetic process"/>
    <property type="evidence" value="ECO:0007669"/>
    <property type="project" value="UniProtKB-UniRule"/>
</dbReference>
<evidence type="ECO:0000256" key="10">
    <source>
        <dbReference type="ARBA" id="ARBA00022840"/>
    </source>
</evidence>
<feature type="binding site" evidence="13">
    <location>
        <begin position="57"/>
        <end position="64"/>
    </location>
    <ligand>
        <name>ATP</name>
        <dbReference type="ChEBI" id="CHEBI:30616"/>
    </ligand>
</feature>
<evidence type="ECO:0000256" key="9">
    <source>
        <dbReference type="ARBA" id="ARBA00022777"/>
    </source>
</evidence>
<dbReference type="InterPro" id="IPR003758">
    <property type="entry name" value="LpxK"/>
</dbReference>
<reference evidence="14 15" key="1">
    <citation type="submission" date="2020-07" db="EMBL/GenBank/DDBJ databases">
        <title>Complete Genome Sequence of an acetic acid bacterium, Acetobacter aceti JCM20276.</title>
        <authorList>
            <person name="Hirose Y."/>
            <person name="Mihara H."/>
        </authorList>
    </citation>
    <scope>NUCLEOTIDE SEQUENCE [LARGE SCALE GENOMIC DNA]</scope>
    <source>
        <strain evidence="14 15">JCM20276</strain>
    </source>
</reference>
<keyword evidence="11 13" id="KW-0443">Lipid metabolism</keyword>
<evidence type="ECO:0000256" key="7">
    <source>
        <dbReference type="ARBA" id="ARBA00022679"/>
    </source>
</evidence>
<keyword evidence="10 13" id="KW-0067">ATP-binding</keyword>
<dbReference type="Pfam" id="PF02606">
    <property type="entry name" value="LpxK"/>
    <property type="match status" value="1"/>
</dbReference>
<evidence type="ECO:0000256" key="4">
    <source>
        <dbReference type="ARBA" id="ARBA00016436"/>
    </source>
</evidence>
<dbReference type="PANTHER" id="PTHR42724:SF1">
    <property type="entry name" value="TETRAACYLDISACCHARIDE 4'-KINASE, MITOCHONDRIAL-RELATED"/>
    <property type="match status" value="1"/>
</dbReference>
<evidence type="ECO:0000256" key="1">
    <source>
        <dbReference type="ARBA" id="ARBA00002274"/>
    </source>
</evidence>
<comment type="function">
    <text evidence="1 13">Transfers the gamma-phosphate of ATP to the 4'-position of a tetraacyldisaccharide 1-phosphate intermediate (termed DS-1-P) to form tetraacyldisaccharide 1,4'-bis-phosphate (lipid IVA).</text>
</comment>
<gene>
    <name evidence="13 14" type="primary">lpxK</name>
    <name evidence="14" type="ORF">AAJCM20276_15690</name>
</gene>
<evidence type="ECO:0000256" key="2">
    <source>
        <dbReference type="ARBA" id="ARBA00004870"/>
    </source>
</evidence>
<evidence type="ECO:0000256" key="5">
    <source>
        <dbReference type="ARBA" id="ARBA00022516"/>
    </source>
</evidence>
<evidence type="ECO:0000313" key="15">
    <source>
        <dbReference type="Proteomes" id="UP000515220"/>
    </source>
</evidence>
<evidence type="ECO:0000256" key="3">
    <source>
        <dbReference type="ARBA" id="ARBA00012071"/>
    </source>
</evidence>
<organism evidence="14 15">
    <name type="scientific">Acetobacter aceti</name>
    <dbReference type="NCBI Taxonomy" id="435"/>
    <lineage>
        <taxon>Bacteria</taxon>
        <taxon>Pseudomonadati</taxon>
        <taxon>Pseudomonadota</taxon>
        <taxon>Alphaproteobacteria</taxon>
        <taxon>Acetobacterales</taxon>
        <taxon>Acetobacteraceae</taxon>
        <taxon>Acetobacter</taxon>
        <taxon>Acetobacter subgen. Acetobacter</taxon>
    </lineage>
</organism>
<keyword evidence="9 13" id="KW-0418">Kinase</keyword>
<dbReference type="PANTHER" id="PTHR42724">
    <property type="entry name" value="TETRAACYLDISACCHARIDE 4'-KINASE"/>
    <property type="match status" value="1"/>
</dbReference>
<evidence type="ECO:0000256" key="13">
    <source>
        <dbReference type="HAMAP-Rule" id="MF_00409"/>
    </source>
</evidence>
<dbReference type="NCBIfam" id="TIGR00682">
    <property type="entry name" value="lpxK"/>
    <property type="match status" value="1"/>
</dbReference>
<keyword evidence="5 13" id="KW-0444">Lipid biosynthesis</keyword>
<evidence type="ECO:0000256" key="8">
    <source>
        <dbReference type="ARBA" id="ARBA00022741"/>
    </source>
</evidence>
<evidence type="ECO:0000256" key="12">
    <source>
        <dbReference type="ARBA" id="ARBA00029757"/>
    </source>
</evidence>
<dbReference type="SUPFAM" id="SSF52540">
    <property type="entry name" value="P-loop containing nucleoside triphosphate hydrolases"/>
    <property type="match status" value="1"/>
</dbReference>
<accession>A0A6S6PJS5</accession>
<dbReference type="AlphaFoldDB" id="A0A6S6PJS5"/>
<dbReference type="UniPathway" id="UPA00359">
    <property type="reaction ID" value="UER00482"/>
</dbReference>
<dbReference type="EMBL" id="AP023326">
    <property type="protein sequence ID" value="BCI66945.1"/>
    <property type="molecule type" value="Genomic_DNA"/>
</dbReference>
<sequence>MTGFLRLSAPSFWFRPPGLISTLLEPIATIVGLVAQKRRQRTGWRAPVPVLCVGNLTVGGTGKTTTALDLIHRLHQRGVVVHCLTRGYRGKAVNGQAPLRVDPVHHTAADVGDEPLLLAAAAPCWVSPDRAASARTAIAAGATFLIMDDGFQNPGLHKDFSLILVDGAVGFGNQCVLPAGPLREPLMTGLAAADAVIITGQDSCGIQKNLANKVDYPILKAALRMERSIVSLRQQKVIAFAGLARPDKFFACLRENDVIPMKCISFPDHHAFTAADLAHLSHLAAQHSALLVTTPKDAVRLPASFRQKVRVVNVELEWADIASLDHILDSLTERVPRP</sequence>
<dbReference type="GO" id="GO:0009029">
    <property type="term" value="F:lipid-A 4'-kinase activity"/>
    <property type="evidence" value="ECO:0007669"/>
    <property type="project" value="UniProtKB-UniRule"/>
</dbReference>
<comment type="pathway">
    <text evidence="2 13">Glycolipid biosynthesis; lipid IV(A) biosynthesis; lipid IV(A) from (3R)-3-hydroxytetradecanoyl-[acyl-carrier-protein] and UDP-N-acetyl-alpha-D-glucosamine: step 6/6.</text>
</comment>
<dbReference type="EC" id="2.7.1.130" evidence="3 13"/>
<comment type="similarity">
    <text evidence="13">Belongs to the LpxK family.</text>
</comment>